<name>A0A212KA31_9BACT</name>
<reference evidence="2" key="1">
    <citation type="submission" date="2016-04" db="EMBL/GenBank/DDBJ databases">
        <authorList>
            <person name="Evans L.H."/>
            <person name="Alamgir A."/>
            <person name="Owens N."/>
            <person name="Weber N.D."/>
            <person name="Virtaneva K."/>
            <person name="Barbian K."/>
            <person name="Babar A."/>
            <person name="Rosenke K."/>
        </authorList>
    </citation>
    <scope>NUCLEOTIDE SEQUENCE</scope>
    <source>
        <strain evidence="2">86-2</strain>
    </source>
</reference>
<dbReference type="Pfam" id="PF00535">
    <property type="entry name" value="Glycos_transf_2"/>
    <property type="match status" value="1"/>
</dbReference>
<dbReference type="Gene3D" id="3.90.550.10">
    <property type="entry name" value="Spore Coat Polysaccharide Biosynthesis Protein SpsA, Chain A"/>
    <property type="match status" value="1"/>
</dbReference>
<proteinExistence type="predicted"/>
<evidence type="ECO:0000259" key="1">
    <source>
        <dbReference type="Pfam" id="PF00535"/>
    </source>
</evidence>
<dbReference type="PANTHER" id="PTHR22916:SF3">
    <property type="entry name" value="UDP-GLCNAC:BETAGAL BETA-1,3-N-ACETYLGLUCOSAMINYLTRANSFERASE-LIKE PROTEIN 1"/>
    <property type="match status" value="1"/>
</dbReference>
<dbReference type="SUPFAM" id="SSF53448">
    <property type="entry name" value="Nucleotide-diphospho-sugar transferases"/>
    <property type="match status" value="1"/>
</dbReference>
<feature type="domain" description="Glycosyltransferase 2-like" evidence="1">
    <location>
        <begin position="7"/>
        <end position="170"/>
    </location>
</feature>
<dbReference type="CDD" id="cd00761">
    <property type="entry name" value="Glyco_tranf_GTA_type"/>
    <property type="match status" value="1"/>
</dbReference>
<organism evidence="2">
    <name type="scientific">uncultured Dysgonomonas sp</name>
    <dbReference type="NCBI Taxonomy" id="206096"/>
    <lineage>
        <taxon>Bacteria</taxon>
        <taxon>Pseudomonadati</taxon>
        <taxon>Bacteroidota</taxon>
        <taxon>Bacteroidia</taxon>
        <taxon>Bacteroidales</taxon>
        <taxon>Dysgonomonadaceae</taxon>
        <taxon>Dysgonomonas</taxon>
        <taxon>environmental samples</taxon>
    </lineage>
</organism>
<sequence>MSQPLVSVLIPCYNVERYVEESINSILNQTYRNLEVIAINDCSTDRTGDLLQAMAKKDSRISVFTNEKNLKLIQTLNKGILLCKGDYIARMDADDISLPTRIEKEVAFLEKHTDHDIVSTQFYAFRSENPSKKDLNHSPIHDRELRGYMLFRSGICHPAVMIRKRVFTELGLKFEPEYLHVEDYALWSEAMYKTKLGNLSEPLLLYRVHKQQVSSLHEELQTENKKKVFKIHCKHLGLPTNDDFINIYTSVAECVPLQSSFDYLDKCEAFMVSLLKLNKDKDFCDENYLVKLLSLTWLRLCANSRLGLKVIKTMKASSLYDERNYTSRDLAIFYTKCTFRLRYKKSLIYKLVFR</sequence>
<dbReference type="RefSeq" id="WP_296952170.1">
    <property type="nucleotide sequence ID" value="NZ_LT599021.1"/>
</dbReference>
<gene>
    <name evidence="2" type="ORF">KL86DYS2_13401</name>
</gene>
<dbReference type="EMBL" id="FLUL01000001">
    <property type="protein sequence ID" value="SBW08553.1"/>
    <property type="molecule type" value="Genomic_DNA"/>
</dbReference>
<protein>
    <recommendedName>
        <fullName evidence="1">Glycosyltransferase 2-like domain-containing protein</fullName>
    </recommendedName>
</protein>
<dbReference type="InterPro" id="IPR001173">
    <property type="entry name" value="Glyco_trans_2-like"/>
</dbReference>
<dbReference type="AlphaFoldDB" id="A0A212KA31"/>
<evidence type="ECO:0000313" key="2">
    <source>
        <dbReference type="EMBL" id="SBW08553.1"/>
    </source>
</evidence>
<dbReference type="GO" id="GO:0016758">
    <property type="term" value="F:hexosyltransferase activity"/>
    <property type="evidence" value="ECO:0007669"/>
    <property type="project" value="UniProtKB-ARBA"/>
</dbReference>
<accession>A0A212KA31</accession>
<dbReference type="PANTHER" id="PTHR22916">
    <property type="entry name" value="GLYCOSYLTRANSFERASE"/>
    <property type="match status" value="1"/>
</dbReference>
<dbReference type="InterPro" id="IPR029044">
    <property type="entry name" value="Nucleotide-diphossugar_trans"/>
</dbReference>